<dbReference type="SUPFAM" id="SSF48230">
    <property type="entry name" value="Chondroitin AC/alginate lyase"/>
    <property type="match status" value="1"/>
</dbReference>
<evidence type="ECO:0000259" key="5">
    <source>
        <dbReference type="Pfam" id="PF02278"/>
    </source>
</evidence>
<dbReference type="SUPFAM" id="SSF74650">
    <property type="entry name" value="Galactose mutarotase-like"/>
    <property type="match status" value="1"/>
</dbReference>
<keyword evidence="9" id="KW-1185">Reference proteome</keyword>
<dbReference type="EMBL" id="JAACJK010000222">
    <property type="protein sequence ID" value="KAF5313960.1"/>
    <property type="molecule type" value="Genomic_DNA"/>
</dbReference>
<dbReference type="PANTHER" id="PTHR38481:SF1">
    <property type="entry name" value="HYALURONATE LYASE"/>
    <property type="match status" value="1"/>
</dbReference>
<dbReference type="InterPro" id="IPR014718">
    <property type="entry name" value="GH-type_carb-bd"/>
</dbReference>
<evidence type="ECO:0000313" key="8">
    <source>
        <dbReference type="EMBL" id="KAF5313960.1"/>
    </source>
</evidence>
<sequence>MRAVSHTGSDLLSLILDKTARRTEPPRSHQHNPPMALCVARAHGIHTTAKLLCLVLGGLLFLLTPSMYALPDESTYSGTFSKTNAEAGPSKPITPRANDNEDIEKIYTRRISTIISELDSISIPQIGAWVTSLDSDGKWPDAQVNYTTGCAARRATWPASTHWQRILVMAGAWHGGAPMTEQWNGSSDLRQATGRAMAYWFKRDFQNQACLDQGGSPACPCDNPGNTLWNTNWFSNIILIPDLVAQSCLLLRDSLSSDELSHCAEITTRTYGVFHRDLHGAGFLAGANILGIGKISVDAAILNKDADMLEDAYQRIHQELAIRNELKADGIRADGSFGQHRGILYNGNYGKDYSKAALDVEIAAADTKYRAKKESKAALELLFQGNEWMVYANTVTKVLNWDNSVLGRMVSLPTADKINGGSVRADLGSVQQLGDLWNSNVLKRFGNLLQGASMSSANPGTLVGNKIFFTNDYMVHRGSNHITTLKMYSTRTDNTECINDQNKEGFHLSDGTMYTYVTGNEYEDAFSAWDWDLIPGITVDYKNTPLTCAGITHTGVESFVGGVSNGLSGLSAMRYTNPISKSLKWQKAWFLLESGVYHVMVNVLDSKSKAPVYSVLDQKRESGDTNVVGKAGTNSTYTNPVSIWHANVGYTFPSNTTATLTVQKGQSKGDWSAIGTSAQPPTTVDMWAAWLEHTDVSSPLEYSIWPGLEYADFQDKSSQSPVATIENSQKVSAIYDRNADRILAVVWTKEGGSFTFDSPETGKMRISTLNAMAFMISLKDGAVTASDPSQSLGKSTITIEFANGQHPAAWKKTKKGTKTVKLKFLTGGEAGSSINGVSRMTVPGFGPLLSGILGLTVFLWYLLIGNWDIE</sequence>
<dbReference type="InterPro" id="IPR008929">
    <property type="entry name" value="Chondroitin_lyas"/>
</dbReference>
<accession>A0A8H5EVC7</accession>
<feature type="domain" description="Polysaccharide lyase family 8 central" evidence="5">
    <location>
        <begin position="465"/>
        <end position="708"/>
    </location>
</feature>
<dbReference type="GO" id="GO:0030246">
    <property type="term" value="F:carbohydrate binding"/>
    <property type="evidence" value="ECO:0007669"/>
    <property type="project" value="InterPro"/>
</dbReference>
<evidence type="ECO:0000256" key="3">
    <source>
        <dbReference type="ARBA" id="ARBA00023239"/>
    </source>
</evidence>
<dbReference type="OrthoDB" id="5980780at2759"/>
<dbReference type="InterPro" id="IPR003159">
    <property type="entry name" value="Lyase_8_central_dom"/>
</dbReference>
<keyword evidence="4" id="KW-1133">Transmembrane helix</keyword>
<feature type="domain" description="Polysaccharide lyase 8 N-terminal alpha-helical" evidence="7">
    <location>
        <begin position="228"/>
        <end position="380"/>
    </location>
</feature>
<dbReference type="GO" id="GO:0016837">
    <property type="term" value="F:carbon-oxygen lyase activity, acting on polysaccharides"/>
    <property type="evidence" value="ECO:0007669"/>
    <property type="project" value="UniProtKB-ARBA"/>
</dbReference>
<dbReference type="AlphaFoldDB" id="A0A8H5EVC7"/>
<comment type="similarity">
    <text evidence="1">Belongs to the polysaccharide lyase 8 family.</text>
</comment>
<comment type="caution">
    <text evidence="8">The sequence shown here is derived from an EMBL/GenBank/DDBJ whole genome shotgun (WGS) entry which is preliminary data.</text>
</comment>
<feature type="transmembrane region" description="Helical" evidence="4">
    <location>
        <begin position="844"/>
        <end position="864"/>
    </location>
</feature>
<dbReference type="InterPro" id="IPR038970">
    <property type="entry name" value="Lyase_8"/>
</dbReference>
<dbReference type="Gene3D" id="2.70.98.10">
    <property type="match status" value="1"/>
</dbReference>
<dbReference type="InterPro" id="IPR011013">
    <property type="entry name" value="Gal_mutarotase_sf_dom"/>
</dbReference>
<dbReference type="Proteomes" id="UP000541558">
    <property type="component" value="Unassembled WGS sequence"/>
</dbReference>
<evidence type="ECO:0000256" key="2">
    <source>
        <dbReference type="ARBA" id="ARBA00022729"/>
    </source>
</evidence>
<dbReference type="Pfam" id="PF02278">
    <property type="entry name" value="Lyase_8"/>
    <property type="match status" value="1"/>
</dbReference>
<dbReference type="Pfam" id="PF08124">
    <property type="entry name" value="Lyase_8_N"/>
    <property type="match status" value="1"/>
</dbReference>
<keyword evidence="2" id="KW-0732">Signal</keyword>
<dbReference type="PANTHER" id="PTHR38481">
    <property type="entry name" value="HYALURONATE LYASE"/>
    <property type="match status" value="1"/>
</dbReference>
<evidence type="ECO:0000259" key="6">
    <source>
        <dbReference type="Pfam" id="PF02884"/>
    </source>
</evidence>
<feature type="domain" description="Polysaccharide lyase family 8 C-terminal" evidence="6">
    <location>
        <begin position="725"/>
        <end position="794"/>
    </location>
</feature>
<dbReference type="Pfam" id="PF02884">
    <property type="entry name" value="Lyase_8_C"/>
    <property type="match status" value="1"/>
</dbReference>
<evidence type="ECO:0008006" key="10">
    <source>
        <dbReference type="Google" id="ProtNLM"/>
    </source>
</evidence>
<dbReference type="InterPro" id="IPR011071">
    <property type="entry name" value="Lyase_8-like_C"/>
</dbReference>
<dbReference type="Gene3D" id="2.60.220.10">
    <property type="entry name" value="Polysaccharide lyase family 8-like, C-terminal"/>
    <property type="match status" value="1"/>
</dbReference>
<protein>
    <recommendedName>
        <fullName evidence="10">Chondroitin AC lyase</fullName>
    </recommendedName>
</protein>
<feature type="transmembrane region" description="Helical" evidence="4">
    <location>
        <begin position="51"/>
        <end position="70"/>
    </location>
</feature>
<dbReference type="Gene3D" id="1.50.10.100">
    <property type="entry name" value="Chondroitin AC/alginate lyase"/>
    <property type="match status" value="1"/>
</dbReference>
<keyword evidence="4" id="KW-0472">Membrane</keyword>
<evidence type="ECO:0000256" key="4">
    <source>
        <dbReference type="SAM" id="Phobius"/>
    </source>
</evidence>
<gene>
    <name evidence="8" type="ORF">D9611_006906</name>
</gene>
<keyword evidence="4" id="KW-0812">Transmembrane</keyword>
<proteinExistence type="inferred from homology"/>
<evidence type="ECO:0000313" key="9">
    <source>
        <dbReference type="Proteomes" id="UP000541558"/>
    </source>
</evidence>
<reference evidence="8 9" key="1">
    <citation type="journal article" date="2020" name="ISME J.">
        <title>Uncovering the hidden diversity of litter-decomposition mechanisms in mushroom-forming fungi.</title>
        <authorList>
            <person name="Floudas D."/>
            <person name="Bentzer J."/>
            <person name="Ahren D."/>
            <person name="Johansson T."/>
            <person name="Persson P."/>
            <person name="Tunlid A."/>
        </authorList>
    </citation>
    <scope>NUCLEOTIDE SEQUENCE [LARGE SCALE GENOMIC DNA]</scope>
    <source>
        <strain evidence="8 9">CBS 175.51</strain>
    </source>
</reference>
<name>A0A8H5EVC7_9AGAR</name>
<dbReference type="GO" id="GO:0005975">
    <property type="term" value="P:carbohydrate metabolic process"/>
    <property type="evidence" value="ECO:0007669"/>
    <property type="project" value="InterPro"/>
</dbReference>
<evidence type="ECO:0000259" key="7">
    <source>
        <dbReference type="Pfam" id="PF08124"/>
    </source>
</evidence>
<dbReference type="InterPro" id="IPR004103">
    <property type="entry name" value="Lyase_8_C"/>
</dbReference>
<dbReference type="InterPro" id="IPR012970">
    <property type="entry name" value="Lyase_8_alpha_N"/>
</dbReference>
<organism evidence="8 9">
    <name type="scientific">Ephemerocybe angulata</name>
    <dbReference type="NCBI Taxonomy" id="980116"/>
    <lineage>
        <taxon>Eukaryota</taxon>
        <taxon>Fungi</taxon>
        <taxon>Dikarya</taxon>
        <taxon>Basidiomycota</taxon>
        <taxon>Agaricomycotina</taxon>
        <taxon>Agaricomycetes</taxon>
        <taxon>Agaricomycetidae</taxon>
        <taxon>Agaricales</taxon>
        <taxon>Agaricineae</taxon>
        <taxon>Psathyrellaceae</taxon>
        <taxon>Ephemerocybe</taxon>
    </lineage>
</organism>
<dbReference type="GO" id="GO:0005576">
    <property type="term" value="C:extracellular region"/>
    <property type="evidence" value="ECO:0007669"/>
    <property type="project" value="InterPro"/>
</dbReference>
<keyword evidence="3" id="KW-0456">Lyase</keyword>
<evidence type="ECO:0000256" key="1">
    <source>
        <dbReference type="ARBA" id="ARBA00006699"/>
    </source>
</evidence>
<dbReference type="SUPFAM" id="SSF49863">
    <property type="entry name" value="Hyaluronate lyase-like, C-terminal domain"/>
    <property type="match status" value="1"/>
</dbReference>